<gene>
    <name evidence="2" type="ORF">Tco_0892056</name>
</gene>
<keyword evidence="1" id="KW-0175">Coiled coil</keyword>
<accession>A0ABQ5CAU2</accession>
<reference evidence="2" key="2">
    <citation type="submission" date="2022-01" db="EMBL/GenBank/DDBJ databases">
        <authorList>
            <person name="Yamashiro T."/>
            <person name="Shiraishi A."/>
            <person name="Satake H."/>
            <person name="Nakayama K."/>
        </authorList>
    </citation>
    <scope>NUCLEOTIDE SEQUENCE</scope>
</reference>
<dbReference type="EMBL" id="BQNB010013944">
    <property type="protein sequence ID" value="GJT22119.1"/>
    <property type="molecule type" value="Genomic_DNA"/>
</dbReference>
<organism evidence="2 3">
    <name type="scientific">Tanacetum coccineum</name>
    <dbReference type="NCBI Taxonomy" id="301880"/>
    <lineage>
        <taxon>Eukaryota</taxon>
        <taxon>Viridiplantae</taxon>
        <taxon>Streptophyta</taxon>
        <taxon>Embryophyta</taxon>
        <taxon>Tracheophyta</taxon>
        <taxon>Spermatophyta</taxon>
        <taxon>Magnoliopsida</taxon>
        <taxon>eudicotyledons</taxon>
        <taxon>Gunneridae</taxon>
        <taxon>Pentapetalae</taxon>
        <taxon>asterids</taxon>
        <taxon>campanulids</taxon>
        <taxon>Asterales</taxon>
        <taxon>Asteraceae</taxon>
        <taxon>Asteroideae</taxon>
        <taxon>Anthemideae</taxon>
        <taxon>Anthemidinae</taxon>
        <taxon>Tanacetum</taxon>
    </lineage>
</organism>
<dbReference type="Proteomes" id="UP001151760">
    <property type="component" value="Unassembled WGS sequence"/>
</dbReference>
<feature type="coiled-coil region" evidence="1">
    <location>
        <begin position="185"/>
        <end position="248"/>
    </location>
</feature>
<protein>
    <recommendedName>
        <fullName evidence="4">Pyruvate, phosphate dikinase regulatory protein, chloroplastic</fullName>
    </recommendedName>
</protein>
<reference evidence="2" key="1">
    <citation type="journal article" date="2022" name="Int. J. Mol. Sci.">
        <title>Draft Genome of Tanacetum Coccineum: Genomic Comparison of Closely Related Tanacetum-Family Plants.</title>
        <authorList>
            <person name="Yamashiro T."/>
            <person name="Shiraishi A."/>
            <person name="Nakayama K."/>
            <person name="Satake H."/>
        </authorList>
    </citation>
    <scope>NUCLEOTIDE SEQUENCE</scope>
</reference>
<evidence type="ECO:0000256" key="1">
    <source>
        <dbReference type="SAM" id="Coils"/>
    </source>
</evidence>
<evidence type="ECO:0000313" key="3">
    <source>
        <dbReference type="Proteomes" id="UP001151760"/>
    </source>
</evidence>
<sequence length="315" mass="36147">MEAAVQQYSVDKQCFEIQKKQFLIENDRLLDQVISQDIVNIVVNSSLDENTSVDVKSFVAMNDSVNDVEMCNKCLELEAELIKQHNMVEKDEYNRLSKRFSKLKQHCISLEIAIQLNKEIFQKTNTSVNQTEPSFDQLFESNNLKAELQAKDTTIKKLKAHIKRVNETSTSESVKKDLDKIETINIELEHRVTKLIAENENLKQTYKKLYDSIKPSRVCVNKHTDSLVKQLNQKSVEVTNLNAQLQEKVFVITTLKNDLRTLKGKDIVDNVAQMSNAATIALGMYKLDLVILAPKVKNTREAHEYHLKHTTSCYS</sequence>
<proteinExistence type="predicted"/>
<keyword evidence="3" id="KW-1185">Reference proteome</keyword>
<comment type="caution">
    <text evidence="2">The sequence shown here is derived from an EMBL/GenBank/DDBJ whole genome shotgun (WGS) entry which is preliminary data.</text>
</comment>
<name>A0ABQ5CAU2_9ASTR</name>
<evidence type="ECO:0000313" key="2">
    <source>
        <dbReference type="EMBL" id="GJT22119.1"/>
    </source>
</evidence>
<evidence type="ECO:0008006" key="4">
    <source>
        <dbReference type="Google" id="ProtNLM"/>
    </source>
</evidence>